<name>A0A9D4LLF6_DREPO</name>
<feature type="signal peptide" evidence="1">
    <location>
        <begin position="1"/>
        <end position="22"/>
    </location>
</feature>
<sequence length="150" mass="16655">MDIKSIHWVVCAMTLMVGLGSGQEGCFPSKYWMSCLINSCKFGGKCPSDPSATCKMEKTPCNGCKPVWHTQAGEVANCSSRQDLRLCPKGEPVVHCKLDSCNWPCDHPDFRGVKCRQSICGECKAEYLIQGRVGAVSEEQRRCERRDTTD</sequence>
<evidence type="ECO:0000313" key="2">
    <source>
        <dbReference type="EMBL" id="KAH3860044.1"/>
    </source>
</evidence>
<protein>
    <submittedName>
        <fullName evidence="2">Uncharacterized protein</fullName>
    </submittedName>
</protein>
<dbReference type="Proteomes" id="UP000828390">
    <property type="component" value="Unassembled WGS sequence"/>
</dbReference>
<dbReference type="AlphaFoldDB" id="A0A9D4LLF6"/>
<evidence type="ECO:0000313" key="3">
    <source>
        <dbReference type="Proteomes" id="UP000828390"/>
    </source>
</evidence>
<accession>A0A9D4LLF6</accession>
<reference evidence="2" key="1">
    <citation type="journal article" date="2019" name="bioRxiv">
        <title>The Genome of the Zebra Mussel, Dreissena polymorpha: A Resource for Invasive Species Research.</title>
        <authorList>
            <person name="McCartney M.A."/>
            <person name="Auch B."/>
            <person name="Kono T."/>
            <person name="Mallez S."/>
            <person name="Zhang Y."/>
            <person name="Obille A."/>
            <person name="Becker A."/>
            <person name="Abrahante J.E."/>
            <person name="Garbe J."/>
            <person name="Badalamenti J.P."/>
            <person name="Herman A."/>
            <person name="Mangelson H."/>
            <person name="Liachko I."/>
            <person name="Sullivan S."/>
            <person name="Sone E.D."/>
            <person name="Koren S."/>
            <person name="Silverstein K.A.T."/>
            <person name="Beckman K.B."/>
            <person name="Gohl D.M."/>
        </authorList>
    </citation>
    <scope>NUCLEOTIDE SEQUENCE</scope>
    <source>
        <strain evidence="2">Duluth1</strain>
        <tissue evidence="2">Whole animal</tissue>
    </source>
</reference>
<feature type="chain" id="PRO_5039490522" evidence="1">
    <location>
        <begin position="23"/>
        <end position="150"/>
    </location>
</feature>
<comment type="caution">
    <text evidence="2">The sequence shown here is derived from an EMBL/GenBank/DDBJ whole genome shotgun (WGS) entry which is preliminary data.</text>
</comment>
<keyword evidence="1" id="KW-0732">Signal</keyword>
<keyword evidence="3" id="KW-1185">Reference proteome</keyword>
<gene>
    <name evidence="2" type="ORF">DPMN_022937</name>
</gene>
<dbReference type="EMBL" id="JAIWYP010000002">
    <property type="protein sequence ID" value="KAH3860044.1"/>
    <property type="molecule type" value="Genomic_DNA"/>
</dbReference>
<evidence type="ECO:0000256" key="1">
    <source>
        <dbReference type="SAM" id="SignalP"/>
    </source>
</evidence>
<proteinExistence type="predicted"/>
<reference evidence="2" key="2">
    <citation type="submission" date="2020-11" db="EMBL/GenBank/DDBJ databases">
        <authorList>
            <person name="McCartney M.A."/>
            <person name="Auch B."/>
            <person name="Kono T."/>
            <person name="Mallez S."/>
            <person name="Becker A."/>
            <person name="Gohl D.M."/>
            <person name="Silverstein K.A.T."/>
            <person name="Koren S."/>
            <person name="Bechman K.B."/>
            <person name="Herman A."/>
            <person name="Abrahante J.E."/>
            <person name="Garbe J."/>
        </authorList>
    </citation>
    <scope>NUCLEOTIDE SEQUENCE</scope>
    <source>
        <strain evidence="2">Duluth1</strain>
        <tissue evidence="2">Whole animal</tissue>
    </source>
</reference>
<organism evidence="2 3">
    <name type="scientific">Dreissena polymorpha</name>
    <name type="common">Zebra mussel</name>
    <name type="synonym">Mytilus polymorpha</name>
    <dbReference type="NCBI Taxonomy" id="45954"/>
    <lineage>
        <taxon>Eukaryota</taxon>
        <taxon>Metazoa</taxon>
        <taxon>Spiralia</taxon>
        <taxon>Lophotrochozoa</taxon>
        <taxon>Mollusca</taxon>
        <taxon>Bivalvia</taxon>
        <taxon>Autobranchia</taxon>
        <taxon>Heteroconchia</taxon>
        <taxon>Euheterodonta</taxon>
        <taxon>Imparidentia</taxon>
        <taxon>Neoheterodontei</taxon>
        <taxon>Myida</taxon>
        <taxon>Dreissenoidea</taxon>
        <taxon>Dreissenidae</taxon>
        <taxon>Dreissena</taxon>
    </lineage>
</organism>